<protein>
    <submittedName>
        <fullName evidence="3">Transcriptional regulator</fullName>
    </submittedName>
</protein>
<reference evidence="4" key="1">
    <citation type="submission" date="2015-07" db="EMBL/GenBank/DDBJ databases">
        <title>Discovery of a poly(ethylene terephthalate assimilation.</title>
        <authorList>
            <person name="Yoshida S."/>
            <person name="Hiraga K."/>
            <person name="Takehana T."/>
            <person name="Taniguchi I."/>
            <person name="Yamaji H."/>
            <person name="Maeda Y."/>
            <person name="Toyohara K."/>
            <person name="Miyamoto K."/>
            <person name="Kimura Y."/>
            <person name="Oda K."/>
        </authorList>
    </citation>
    <scope>NUCLEOTIDE SEQUENCE [LARGE SCALE GENOMIC DNA]</scope>
    <source>
        <strain evidence="4">NBRC 110686 / TISTR 2288 / 201-F6</strain>
    </source>
</reference>
<dbReference type="RefSeq" id="WP_054021909.1">
    <property type="nucleotide sequence ID" value="NZ_BBYR01000065.1"/>
</dbReference>
<dbReference type="InterPro" id="IPR008322">
    <property type="entry name" value="UPF0261"/>
</dbReference>
<dbReference type="STRING" id="1547922.ISF6_4207"/>
<evidence type="ECO:0000313" key="3">
    <source>
        <dbReference type="EMBL" id="GAP38013.1"/>
    </source>
</evidence>
<dbReference type="Gene3D" id="3.40.50.12030">
    <property type="entry name" value="Uncharacterised protein family UPF0261, NC domain"/>
    <property type="match status" value="1"/>
</dbReference>
<dbReference type="InterPro" id="IPR051353">
    <property type="entry name" value="Tobamovirus_resist_UPF0261"/>
</dbReference>
<comment type="caution">
    <text evidence="3">The sequence shown here is derived from an EMBL/GenBank/DDBJ whole genome shotgun (WGS) entry which is preliminary data.</text>
</comment>
<organism evidence="3 4">
    <name type="scientific">Piscinibacter sakaiensis</name>
    <name type="common">Ideonella sakaiensis</name>
    <dbReference type="NCBI Taxonomy" id="1547922"/>
    <lineage>
        <taxon>Bacteria</taxon>
        <taxon>Pseudomonadati</taxon>
        <taxon>Pseudomonadota</taxon>
        <taxon>Betaproteobacteria</taxon>
        <taxon>Burkholderiales</taxon>
        <taxon>Sphaerotilaceae</taxon>
        <taxon>Piscinibacter</taxon>
    </lineage>
</organism>
<dbReference type="Gene3D" id="3.40.50.12020">
    <property type="entry name" value="Uncharacterised protein family UPF0261, NN domain"/>
    <property type="match status" value="1"/>
</dbReference>
<evidence type="ECO:0000259" key="1">
    <source>
        <dbReference type="Pfam" id="PF06792"/>
    </source>
</evidence>
<dbReference type="Pfam" id="PF06792">
    <property type="entry name" value="UPF0261"/>
    <property type="match status" value="1"/>
</dbReference>
<sequence length="413" mass="43069">MSRRDPAAPIWVVGTFDTKAAELGFLAGLLRARGVAVRTVDIGTRSSPGLADIAAEQVADAHPSGRSAVLQRSDRGESVIAMAEALARCVDRAWAAGEIGGMLGIGGSGGSSMIAPAMRRLPIGTPKLLVSTMAAGNVAPYVDVMDLMLMYPVTDLAGLNRLSRTVLANAAHAMAGMACWPAPPPEGTERPAVGLSMFGVTTPCVQAVRLALGERCDAQVFHANGPGGRALEALAAAGLLQALVDVTTTEVGQHLHGGVCDAGPGRLDAAARHGLPWVGSVGALDMVNFGPLATVPAERRGRRLHVHNADVTLMRTNADELQASGRRLAEQLNRAAGPVRLLLPLRGLSMLDAPGEVFHDPAADAALFDTLRRELRVDERRRLVEVDAHINDAAFATALVRALGEVLPAATAR</sequence>
<accession>A0A0K8P5M4</accession>
<feature type="domain" description="UPF0261" evidence="2">
    <location>
        <begin position="190"/>
        <end position="406"/>
    </location>
</feature>
<dbReference type="AlphaFoldDB" id="A0A0K8P5M4"/>
<dbReference type="InterPro" id="IPR056778">
    <property type="entry name" value="UPF0261_C"/>
</dbReference>
<feature type="domain" description="UPF0261" evidence="1">
    <location>
        <begin position="10"/>
        <end position="178"/>
    </location>
</feature>
<proteinExistence type="predicted"/>
<dbReference type="PANTHER" id="PTHR31862:SF1">
    <property type="entry name" value="UPF0261 DOMAIN PROTEIN (AFU_ORTHOLOGUE AFUA_1G10120)"/>
    <property type="match status" value="1"/>
</dbReference>
<name>A0A0K8P5M4_PISS1</name>
<evidence type="ECO:0000259" key="2">
    <source>
        <dbReference type="Pfam" id="PF23189"/>
    </source>
</evidence>
<dbReference type="PIRSF" id="PIRSF033271">
    <property type="entry name" value="UCP033271"/>
    <property type="match status" value="1"/>
</dbReference>
<dbReference type="OrthoDB" id="9776369at2"/>
<dbReference type="EMBL" id="BBYR01000065">
    <property type="protein sequence ID" value="GAP38013.1"/>
    <property type="molecule type" value="Genomic_DNA"/>
</dbReference>
<keyword evidence="4" id="KW-1185">Reference proteome</keyword>
<dbReference type="PANTHER" id="PTHR31862">
    <property type="entry name" value="UPF0261 DOMAIN PROTEIN (AFU_ORTHOLOGUE AFUA_1G10120)"/>
    <property type="match status" value="1"/>
</dbReference>
<dbReference type="CDD" id="cd15488">
    <property type="entry name" value="Tm-1-like"/>
    <property type="match status" value="1"/>
</dbReference>
<evidence type="ECO:0000313" key="4">
    <source>
        <dbReference type="Proteomes" id="UP000037660"/>
    </source>
</evidence>
<dbReference type="InterPro" id="IPR044122">
    <property type="entry name" value="UPF0261_N"/>
</dbReference>
<reference evidence="3 4" key="2">
    <citation type="journal article" date="2016" name="Science">
        <title>A bacterium that degrades and assimilates poly(ethylene terephthalate).</title>
        <authorList>
            <person name="Yoshida S."/>
            <person name="Hiraga K."/>
            <person name="Takehana T."/>
            <person name="Taniguchi I."/>
            <person name="Yamaji H."/>
            <person name="Maeda Y."/>
            <person name="Toyohara K."/>
            <person name="Miyamoto K."/>
            <person name="Kimura Y."/>
            <person name="Oda K."/>
        </authorList>
    </citation>
    <scope>NUCLEOTIDE SEQUENCE [LARGE SCALE GENOMIC DNA]</scope>
    <source>
        <strain evidence="4">NBRC 110686 / TISTR 2288 / 201-F6</strain>
    </source>
</reference>
<gene>
    <name evidence="3" type="ORF">ISF6_4207</name>
</gene>
<dbReference type="Proteomes" id="UP000037660">
    <property type="component" value="Unassembled WGS sequence"/>
</dbReference>
<dbReference type="Pfam" id="PF23189">
    <property type="entry name" value="UPF0261_C"/>
    <property type="match status" value="1"/>
</dbReference>
<dbReference type="NCBIfam" id="NF002674">
    <property type="entry name" value="PRK02399.1-2"/>
    <property type="match status" value="1"/>
</dbReference>